<dbReference type="InterPro" id="IPR027417">
    <property type="entry name" value="P-loop_NTPase"/>
</dbReference>
<evidence type="ECO:0000313" key="7">
    <source>
        <dbReference type="Proteomes" id="UP001152320"/>
    </source>
</evidence>
<dbReference type="NCBIfam" id="TIGR00231">
    <property type="entry name" value="small_GTP"/>
    <property type="match status" value="1"/>
</dbReference>
<organism evidence="6 7">
    <name type="scientific">Holothuria leucospilota</name>
    <name type="common">Black long sea cucumber</name>
    <name type="synonym">Mertensiothuria leucospilota</name>
    <dbReference type="NCBI Taxonomy" id="206669"/>
    <lineage>
        <taxon>Eukaryota</taxon>
        <taxon>Metazoa</taxon>
        <taxon>Echinodermata</taxon>
        <taxon>Eleutherozoa</taxon>
        <taxon>Echinozoa</taxon>
        <taxon>Holothuroidea</taxon>
        <taxon>Aspidochirotacea</taxon>
        <taxon>Aspidochirotida</taxon>
        <taxon>Holothuriidae</taxon>
        <taxon>Holothuria</taxon>
    </lineage>
</organism>
<dbReference type="EMBL" id="JAIZAY010000012">
    <property type="protein sequence ID" value="KAJ8032103.1"/>
    <property type="molecule type" value="Genomic_DNA"/>
</dbReference>
<dbReference type="Pfam" id="PF00071">
    <property type="entry name" value="Ras"/>
    <property type="match status" value="1"/>
</dbReference>
<comment type="similarity">
    <text evidence="1">Belongs to the small GTPase superfamily. Ras family.</text>
</comment>
<dbReference type="GO" id="GO:0005525">
    <property type="term" value="F:GTP binding"/>
    <property type="evidence" value="ECO:0007669"/>
    <property type="project" value="InterPro"/>
</dbReference>
<comment type="caution">
    <text evidence="6">The sequence shown here is derived from an EMBL/GenBank/DDBJ whole genome shotgun (WGS) entry which is preliminary data.</text>
</comment>
<gene>
    <name evidence="6" type="ORF">HOLleu_25525</name>
</gene>
<protein>
    <recommendedName>
        <fullName evidence="2">small monomeric GTPase</fullName>
        <ecNumber evidence="2">3.6.5.2</ecNumber>
    </recommendedName>
</protein>
<dbReference type="GO" id="GO:0003925">
    <property type="term" value="F:G protein activity"/>
    <property type="evidence" value="ECO:0007669"/>
    <property type="project" value="UniProtKB-EC"/>
</dbReference>
<keyword evidence="7" id="KW-1185">Reference proteome</keyword>
<dbReference type="SUPFAM" id="SSF52540">
    <property type="entry name" value="P-loop containing nucleoside triphosphate hydrolases"/>
    <property type="match status" value="1"/>
</dbReference>
<evidence type="ECO:0000256" key="5">
    <source>
        <dbReference type="SAM" id="MobiDB-lite"/>
    </source>
</evidence>
<proteinExistence type="inferred from homology"/>
<dbReference type="PROSITE" id="PS51421">
    <property type="entry name" value="RAS"/>
    <property type="match status" value="1"/>
</dbReference>
<feature type="region of interest" description="Disordered" evidence="5">
    <location>
        <begin position="1"/>
        <end position="36"/>
    </location>
</feature>
<dbReference type="SMART" id="SM00175">
    <property type="entry name" value="RAB"/>
    <property type="match status" value="1"/>
</dbReference>
<evidence type="ECO:0000256" key="2">
    <source>
        <dbReference type="ARBA" id="ARBA00011984"/>
    </source>
</evidence>
<evidence type="ECO:0000256" key="1">
    <source>
        <dbReference type="ARBA" id="ARBA00008344"/>
    </source>
</evidence>
<dbReference type="AlphaFoldDB" id="A0A9Q1BS30"/>
<keyword evidence="3" id="KW-0378">Hydrolase</keyword>
<dbReference type="InterPro" id="IPR051065">
    <property type="entry name" value="Ras-related_GTPase"/>
</dbReference>
<dbReference type="InterPro" id="IPR005225">
    <property type="entry name" value="Small_GTP-bd"/>
</dbReference>
<name>A0A9Q1BS30_HOLLE</name>
<accession>A0A9Q1BS30</accession>
<dbReference type="PRINTS" id="PR00449">
    <property type="entry name" value="RASTRNSFRMNG"/>
</dbReference>
<feature type="region of interest" description="Disordered" evidence="5">
    <location>
        <begin position="215"/>
        <end position="254"/>
    </location>
</feature>
<dbReference type="Proteomes" id="UP001152320">
    <property type="component" value="Chromosome 12"/>
</dbReference>
<dbReference type="OrthoDB" id="18798at2759"/>
<sequence length="283" mass="32122">MSPTPKMSSSPPACGGKQDPGQQRRKSSLSLGSRFNGGQGKTMKVIVLGQAAVGKTALTVRFVTRRFIWEYDPTLEMIYRHRIFTPSDENVNNVPLDFEILDTAGQQEEYSEEKLRWADAFIIVYSITDRCSFEEVMRLKFLCSRAKRNCSYDPVILIIGNKVDLKYDRIVGRKEAELLAKTLDCNFMELSVRESAEDVYAAFLNLYGDYKDRKKSGTSMSPKFLGRKRNSQGTTKIDLDSNPPRPRERSTSFIGVPDIWNKNFLFAESEVTEEDDSDSFGPT</sequence>
<dbReference type="PANTHER" id="PTHR45704">
    <property type="entry name" value="RAS-LIKE FAMILY MEMBER 11"/>
    <property type="match status" value="1"/>
</dbReference>
<evidence type="ECO:0000313" key="6">
    <source>
        <dbReference type="EMBL" id="KAJ8032103.1"/>
    </source>
</evidence>
<dbReference type="InterPro" id="IPR001806">
    <property type="entry name" value="Small_GTPase"/>
</dbReference>
<dbReference type="Gene3D" id="3.40.50.300">
    <property type="entry name" value="P-loop containing nucleotide triphosphate hydrolases"/>
    <property type="match status" value="1"/>
</dbReference>
<dbReference type="PROSITE" id="PS51419">
    <property type="entry name" value="RAB"/>
    <property type="match status" value="1"/>
</dbReference>
<reference evidence="6" key="1">
    <citation type="submission" date="2021-10" db="EMBL/GenBank/DDBJ databases">
        <title>Tropical sea cucumber genome reveals ecological adaptation and Cuvierian tubules defense mechanism.</title>
        <authorList>
            <person name="Chen T."/>
        </authorList>
    </citation>
    <scope>NUCLEOTIDE SEQUENCE</scope>
    <source>
        <strain evidence="6">Nanhai2018</strain>
        <tissue evidence="6">Muscle</tissue>
    </source>
</reference>
<feature type="compositionally biased region" description="Low complexity" evidence="5">
    <location>
        <begin position="1"/>
        <end position="12"/>
    </location>
</feature>
<evidence type="ECO:0000256" key="4">
    <source>
        <dbReference type="ARBA" id="ARBA00048098"/>
    </source>
</evidence>
<dbReference type="EC" id="3.6.5.2" evidence="2"/>
<evidence type="ECO:0000256" key="3">
    <source>
        <dbReference type="ARBA" id="ARBA00022801"/>
    </source>
</evidence>
<dbReference type="SMART" id="SM00174">
    <property type="entry name" value="RHO"/>
    <property type="match status" value="1"/>
</dbReference>
<comment type="catalytic activity">
    <reaction evidence="4">
        <text>GTP + H2O = GDP + phosphate + H(+)</text>
        <dbReference type="Rhea" id="RHEA:19669"/>
        <dbReference type="ChEBI" id="CHEBI:15377"/>
        <dbReference type="ChEBI" id="CHEBI:15378"/>
        <dbReference type="ChEBI" id="CHEBI:37565"/>
        <dbReference type="ChEBI" id="CHEBI:43474"/>
        <dbReference type="ChEBI" id="CHEBI:58189"/>
        <dbReference type="EC" id="3.6.5.2"/>
    </reaction>
</comment>
<dbReference type="SMART" id="SM00173">
    <property type="entry name" value="RAS"/>
    <property type="match status" value="1"/>
</dbReference>